<reference evidence="7" key="1">
    <citation type="submission" date="2013-07" db="EMBL/GenBank/DDBJ databases">
        <title>The genome of Eucalyptus grandis.</title>
        <authorList>
            <person name="Schmutz J."/>
            <person name="Hayes R."/>
            <person name="Myburg A."/>
            <person name="Tuskan G."/>
            <person name="Grattapaglia D."/>
            <person name="Rokhsar D.S."/>
        </authorList>
    </citation>
    <scope>NUCLEOTIDE SEQUENCE</scope>
    <source>
        <tissue evidence="7">Leaf extractions</tissue>
    </source>
</reference>
<organism evidence="7">
    <name type="scientific">Eucalyptus grandis</name>
    <name type="common">Flooded gum</name>
    <dbReference type="NCBI Taxonomy" id="71139"/>
    <lineage>
        <taxon>Eukaryota</taxon>
        <taxon>Viridiplantae</taxon>
        <taxon>Streptophyta</taxon>
        <taxon>Embryophyta</taxon>
        <taxon>Tracheophyta</taxon>
        <taxon>Spermatophyta</taxon>
        <taxon>Magnoliopsida</taxon>
        <taxon>eudicotyledons</taxon>
        <taxon>Gunneridae</taxon>
        <taxon>Pentapetalae</taxon>
        <taxon>rosids</taxon>
        <taxon>malvids</taxon>
        <taxon>Myrtales</taxon>
        <taxon>Myrtaceae</taxon>
        <taxon>Myrtoideae</taxon>
        <taxon>Eucalypteae</taxon>
        <taxon>Eucalyptus</taxon>
    </lineage>
</organism>
<feature type="region of interest" description="Disordered" evidence="5">
    <location>
        <begin position="1"/>
        <end position="63"/>
    </location>
</feature>
<dbReference type="SMART" id="SM00212">
    <property type="entry name" value="UBCc"/>
    <property type="match status" value="1"/>
</dbReference>
<dbReference type="FunFam" id="3.10.110.10:FF:000038">
    <property type="entry name" value="SUMO-conjugating enzyme SCE1"/>
    <property type="match status" value="1"/>
</dbReference>
<comment type="similarity">
    <text evidence="4">Belongs to the ubiquitin-conjugating enzyme family.</text>
</comment>
<keyword evidence="4" id="KW-0067">ATP-binding</keyword>
<sequence length="220" mass="25241">HISAAVKEEEKNKGADKHEVQSPEREEREEEEEEEEEEEREDRRERERGKMSGIARGRLTEERKAWRKNHPHGFVAKPETLPDGTVNLMIWHCIIPGKAGTDWEGGFYPLTLHFSEDYPSKPPKCKFPQGFFHPNVYPSGTVCLSILNEDSGWRPAITVKQILVGIQDLLDQPNPADPAQTEGYHLFIQVFSFSDAFNFHRSVNNCQILEEPQQSVTSPF</sequence>
<name>A0A059B0I5_EUCGR</name>
<dbReference type="GO" id="GO:0005634">
    <property type="term" value="C:nucleus"/>
    <property type="evidence" value="ECO:0000318"/>
    <property type="project" value="GO_Central"/>
</dbReference>
<dbReference type="InterPro" id="IPR000608">
    <property type="entry name" value="UBC"/>
</dbReference>
<feature type="non-terminal residue" evidence="7">
    <location>
        <position position="1"/>
    </location>
</feature>
<dbReference type="OMA" id="TWECGIP"/>
<dbReference type="PROSITE" id="PS00183">
    <property type="entry name" value="UBC_1"/>
    <property type="match status" value="1"/>
</dbReference>
<dbReference type="SUPFAM" id="SSF54495">
    <property type="entry name" value="UBC-like"/>
    <property type="match status" value="1"/>
</dbReference>
<dbReference type="AlphaFoldDB" id="A0A059B0I5"/>
<dbReference type="Pfam" id="PF00179">
    <property type="entry name" value="UQ_con"/>
    <property type="match status" value="1"/>
</dbReference>
<dbReference type="InterPro" id="IPR050113">
    <property type="entry name" value="Ub_conjugating_enzyme"/>
</dbReference>
<feature type="compositionally biased region" description="Basic and acidic residues" evidence="5">
    <location>
        <begin position="1"/>
        <end position="26"/>
    </location>
</feature>
<dbReference type="InterPro" id="IPR016135">
    <property type="entry name" value="UBQ-conjugating_enzyme/RWD"/>
</dbReference>
<dbReference type="GO" id="GO:0005524">
    <property type="term" value="F:ATP binding"/>
    <property type="evidence" value="ECO:0007669"/>
    <property type="project" value="UniProtKB-UniRule"/>
</dbReference>
<dbReference type="GO" id="GO:0061656">
    <property type="term" value="F:SUMO conjugating enzyme activity"/>
    <property type="evidence" value="ECO:0000318"/>
    <property type="project" value="GO_Central"/>
</dbReference>
<dbReference type="InterPro" id="IPR023313">
    <property type="entry name" value="UBQ-conjugating_AS"/>
</dbReference>
<evidence type="ECO:0000256" key="4">
    <source>
        <dbReference type="RuleBase" id="RU362109"/>
    </source>
</evidence>
<feature type="active site" description="Glycyl thioester intermediate" evidence="3">
    <location>
        <position position="143"/>
    </location>
</feature>
<accession>A0A059B0I5</accession>
<dbReference type="FunCoup" id="A0A059B0I5">
    <property type="interactions" value="3494"/>
</dbReference>
<feature type="compositionally biased region" description="Acidic residues" evidence="5">
    <location>
        <begin position="27"/>
        <end position="40"/>
    </location>
</feature>
<dbReference type="InParanoid" id="A0A059B0I5"/>
<protein>
    <recommendedName>
        <fullName evidence="6">UBC core domain-containing protein</fullName>
    </recommendedName>
</protein>
<feature type="compositionally biased region" description="Basic and acidic residues" evidence="5">
    <location>
        <begin position="41"/>
        <end position="50"/>
    </location>
</feature>
<evidence type="ECO:0000256" key="5">
    <source>
        <dbReference type="SAM" id="MobiDB-lite"/>
    </source>
</evidence>
<keyword evidence="2 4" id="KW-0833">Ubl conjugation pathway</keyword>
<keyword evidence="1" id="KW-0808">Transferase</keyword>
<evidence type="ECO:0000256" key="3">
    <source>
        <dbReference type="PROSITE-ProRule" id="PRU10133"/>
    </source>
</evidence>
<dbReference type="eggNOG" id="KOG0424">
    <property type="taxonomic scope" value="Eukaryota"/>
</dbReference>
<dbReference type="EMBL" id="KK198760">
    <property type="protein sequence ID" value="KCW59391.1"/>
    <property type="molecule type" value="Genomic_DNA"/>
</dbReference>
<dbReference type="GO" id="GO:0016925">
    <property type="term" value="P:protein sumoylation"/>
    <property type="evidence" value="ECO:0000318"/>
    <property type="project" value="GO_Central"/>
</dbReference>
<evidence type="ECO:0000256" key="2">
    <source>
        <dbReference type="ARBA" id="ARBA00022786"/>
    </source>
</evidence>
<evidence type="ECO:0000313" key="7">
    <source>
        <dbReference type="EMBL" id="KCW59391.1"/>
    </source>
</evidence>
<proteinExistence type="inferred from homology"/>
<dbReference type="CDD" id="cd23798">
    <property type="entry name" value="UBCc_UBE2I"/>
    <property type="match status" value="1"/>
</dbReference>
<dbReference type="PROSITE" id="PS50127">
    <property type="entry name" value="UBC_2"/>
    <property type="match status" value="1"/>
</dbReference>
<dbReference type="PANTHER" id="PTHR24067">
    <property type="entry name" value="UBIQUITIN-CONJUGATING ENZYME E2"/>
    <property type="match status" value="1"/>
</dbReference>
<dbReference type="STRING" id="71139.A0A059B0I5"/>
<gene>
    <name evidence="7" type="ORF">EUGRSUZ_H02096</name>
</gene>
<evidence type="ECO:0000256" key="1">
    <source>
        <dbReference type="ARBA" id="ARBA00022679"/>
    </source>
</evidence>
<dbReference type="Gene3D" id="3.10.110.10">
    <property type="entry name" value="Ubiquitin Conjugating Enzyme"/>
    <property type="match status" value="1"/>
</dbReference>
<dbReference type="Gramene" id="KCW59391">
    <property type="protein sequence ID" value="KCW59391"/>
    <property type="gene ID" value="EUGRSUZ_H02096"/>
</dbReference>
<feature type="domain" description="UBC core" evidence="6">
    <location>
        <begin position="54"/>
        <end position="208"/>
    </location>
</feature>
<evidence type="ECO:0000259" key="6">
    <source>
        <dbReference type="PROSITE" id="PS50127"/>
    </source>
</evidence>
<keyword evidence="4" id="KW-0547">Nucleotide-binding</keyword>